<keyword evidence="12 16" id="KW-0472">Membrane</keyword>
<proteinExistence type="inferred from homology"/>
<dbReference type="CDD" id="cd06225">
    <property type="entry name" value="HAMP"/>
    <property type="match status" value="1"/>
</dbReference>
<dbReference type="InterPro" id="IPR003660">
    <property type="entry name" value="HAMP_dom"/>
</dbReference>
<dbReference type="CDD" id="cd19411">
    <property type="entry name" value="MCP2201-like_sensor"/>
    <property type="match status" value="1"/>
</dbReference>
<feature type="domain" description="Response regulatory" evidence="18">
    <location>
        <begin position="1107"/>
        <end position="1224"/>
    </location>
</feature>
<keyword evidence="16" id="KW-1133">Transmembrane helix</keyword>
<feature type="domain" description="Response regulatory" evidence="18">
    <location>
        <begin position="961"/>
        <end position="1077"/>
    </location>
</feature>
<dbReference type="SUPFAM" id="SSF55781">
    <property type="entry name" value="GAF domain-like"/>
    <property type="match status" value="1"/>
</dbReference>
<evidence type="ECO:0000256" key="14">
    <source>
        <dbReference type="PROSITE-ProRule" id="PRU00169"/>
    </source>
</evidence>
<dbReference type="PROSITE" id="PS50109">
    <property type="entry name" value="HIS_KIN"/>
    <property type="match status" value="1"/>
</dbReference>
<dbReference type="Gene3D" id="3.40.50.2300">
    <property type="match status" value="3"/>
</dbReference>
<keyword evidence="8" id="KW-0547">Nucleotide-binding</keyword>
<dbReference type="PROSITE" id="PS50110">
    <property type="entry name" value="RESPONSE_REGULATORY"/>
    <property type="match status" value="3"/>
</dbReference>
<comment type="catalytic activity">
    <reaction evidence="1">
        <text>ATP + protein L-histidine = ADP + protein N-phospho-L-histidine.</text>
        <dbReference type="EC" id="2.7.13.3"/>
    </reaction>
</comment>
<dbReference type="EC" id="2.7.13.3" evidence="4"/>
<accession>A0A494XCH9</accession>
<dbReference type="RefSeq" id="WP_120979797.1">
    <property type="nucleotide sequence ID" value="NZ_RBZM01000014.1"/>
</dbReference>
<reference evidence="20 21" key="1">
    <citation type="submission" date="2018-10" db="EMBL/GenBank/DDBJ databases">
        <title>Cohnella sp. M2MS4P-1, whole genome shotgun sequence.</title>
        <authorList>
            <person name="Tuo L."/>
        </authorList>
    </citation>
    <scope>NUCLEOTIDE SEQUENCE [LARGE SCALE GENOMIC DNA]</scope>
    <source>
        <strain evidence="20 21">M2MS4P-1</strain>
    </source>
</reference>
<evidence type="ECO:0000256" key="15">
    <source>
        <dbReference type="SAM" id="Coils"/>
    </source>
</evidence>
<dbReference type="PANTHER" id="PTHR45339:SF1">
    <property type="entry name" value="HYBRID SIGNAL TRANSDUCTION HISTIDINE KINASE J"/>
    <property type="match status" value="1"/>
</dbReference>
<keyword evidence="7" id="KW-0808">Transferase</keyword>
<sequence length="1226" mass="137315">MKIKAKLAIGFSLLLLLLIGITSFGYQRLSQMNHSISHFYDNRFEKVTLALAVRGEVNAAARVMNDMILGEEVKTDGVQDITTRLTNAGEQFKTLSTLELDNAEQVEVADIKQTSTIYGTTLKEFIGLINGNKIDEARSLYTKSLRDQQRKVIDSLDQLVKLQEDAMKVEMKDSRELYSRSVRMVAIIIVFGLLMGTGIVFWVFPSITSGLNMLGGMADRFAKGKLRSFNRVEIKSKDELGELAHLFKRIALDLHNKNEREALLSGAQQRQARMNAQIARVTELLHAGSDAKAAAQLFISEFAPVLGANYGVIYLDNPLAFGGLLELSGSYAISGDTGEDGSASVPEAIRPGEGLAGQCFKDGKTIVLDGMPSGYVKVGSALGETEAKSLIVHPILNDHRPIGVIEVASVSGFDSENRELLVSLCDKLGTILNNITSRRRVEELLRESQAMTEELQVQSEELVSQQEELRGTNDKLELQQRDLKKSELRLQQQQEELEHTNQELTVKALDLEQHIRRVELQNRQIAQANSELERQALQLALASKYKSEFLANMSHELRTPLNSLLILSEFLAENKEGNLTDKQREYMRTIHLSGNDLLKMIDEILDLSKVDAGKMDIHPEWMVLDDISTFLSSQFGPMAESKNLGVAFEKEDDIPQAIWTDGHRIKQIMRNLLSNAIKFTESGKVVVHVRIPNEEELDTDRRKPGITYVALSVSDTGIGIPEEKRELIFEAFRQADGTTSRKYGGTGLGLTISRELAHLLEGWIHLEARNGGGSTFTLIIPERLTLVHASEEEQEGHAAGYAAVASEMRFSGQIGSEMRLQPAKQLEDDRNSLSGEDRVLLIVEDDINFANVLIEMARSRGFKAIVALRGDEGLEMARKYGPDAIILDIQLPVTDGWSILNELKSDPQMRHIPVHVVSVTEYSQQGLRMGAIDHLQKPANGEQLDRVFVNIAKVLDRKPKRLLLVEHDDELRDALTELIVHDDVDVSAVPDASTAWDRLNDETYDCIVLDSGLPADEAVELLARIHRIESLRSIPVIVYGDGEEDDRTIRRMRALSESIVLKDVKSPERLLEETTLFLHRLESGLPDDKRNLLNNLNKGQSTFDNKRILLVDDDVRNVFALTSVLEHRNMKVVNAENGVEALNKLEEDSEFDLILMDIMMPEMDGYEAITRIRQHPEWSRLPIIALTAKAMKDDRNKCIEAGASDYITKPVNTEQLLSLMRVWLHR</sequence>
<dbReference type="GO" id="GO:0005524">
    <property type="term" value="F:ATP binding"/>
    <property type="evidence" value="ECO:0007669"/>
    <property type="project" value="UniProtKB-KW"/>
</dbReference>
<dbReference type="CDD" id="cd00156">
    <property type="entry name" value="REC"/>
    <property type="match status" value="1"/>
</dbReference>
<dbReference type="FunFam" id="3.30.565.10:FF:000010">
    <property type="entry name" value="Sensor histidine kinase RcsC"/>
    <property type="match status" value="1"/>
</dbReference>
<dbReference type="Pfam" id="PF12729">
    <property type="entry name" value="4HB_MCP_1"/>
    <property type="match status" value="1"/>
</dbReference>
<evidence type="ECO:0000256" key="4">
    <source>
        <dbReference type="ARBA" id="ARBA00012438"/>
    </source>
</evidence>
<dbReference type="InterPro" id="IPR047347">
    <property type="entry name" value="YvaQ-like_sensor"/>
</dbReference>
<dbReference type="CDD" id="cd00082">
    <property type="entry name" value="HisKA"/>
    <property type="match status" value="1"/>
</dbReference>
<evidence type="ECO:0000256" key="7">
    <source>
        <dbReference type="ARBA" id="ARBA00022679"/>
    </source>
</evidence>
<name>A0A494XCH9_9BACL</name>
<dbReference type="InterPro" id="IPR001789">
    <property type="entry name" value="Sig_transdc_resp-reg_receiver"/>
</dbReference>
<dbReference type="Pfam" id="PF00512">
    <property type="entry name" value="HisKA"/>
    <property type="match status" value="1"/>
</dbReference>
<evidence type="ECO:0000256" key="6">
    <source>
        <dbReference type="ARBA" id="ARBA00022553"/>
    </source>
</evidence>
<dbReference type="SMART" id="SM00387">
    <property type="entry name" value="HATPase_c"/>
    <property type="match status" value="1"/>
</dbReference>
<evidence type="ECO:0000256" key="1">
    <source>
        <dbReference type="ARBA" id="ARBA00000085"/>
    </source>
</evidence>
<dbReference type="PRINTS" id="PR00344">
    <property type="entry name" value="BCTRLSENSOR"/>
</dbReference>
<comment type="similarity">
    <text evidence="3">In the N-terminal section; belongs to the phytochrome family.</text>
</comment>
<dbReference type="InterPro" id="IPR029016">
    <property type="entry name" value="GAF-like_dom_sf"/>
</dbReference>
<dbReference type="AlphaFoldDB" id="A0A494XCH9"/>
<dbReference type="InterPro" id="IPR036890">
    <property type="entry name" value="HATPase_C_sf"/>
</dbReference>
<gene>
    <name evidence="20" type="ORF">D7Z26_25175</name>
</gene>
<dbReference type="Pfam" id="PF00072">
    <property type="entry name" value="Response_reg"/>
    <property type="match status" value="3"/>
</dbReference>
<keyword evidence="11" id="KW-0902">Two-component regulatory system</keyword>
<feature type="domain" description="Histidine kinase" evidence="17">
    <location>
        <begin position="552"/>
        <end position="784"/>
    </location>
</feature>
<dbReference type="SMART" id="SM00065">
    <property type="entry name" value="GAF"/>
    <property type="match status" value="1"/>
</dbReference>
<evidence type="ECO:0000256" key="12">
    <source>
        <dbReference type="ARBA" id="ARBA00023136"/>
    </source>
</evidence>
<evidence type="ECO:0000313" key="20">
    <source>
        <dbReference type="EMBL" id="RKP45844.1"/>
    </source>
</evidence>
<dbReference type="SUPFAM" id="SSF52172">
    <property type="entry name" value="CheY-like"/>
    <property type="match status" value="3"/>
</dbReference>
<feature type="modified residue" description="4-aspartylphosphate" evidence="14">
    <location>
        <position position="1157"/>
    </location>
</feature>
<dbReference type="EMBL" id="RBZM01000014">
    <property type="protein sequence ID" value="RKP45844.1"/>
    <property type="molecule type" value="Genomic_DNA"/>
</dbReference>
<feature type="transmembrane region" description="Helical" evidence="16">
    <location>
        <begin position="181"/>
        <end position="204"/>
    </location>
</feature>
<dbReference type="Gene3D" id="3.30.450.40">
    <property type="match status" value="1"/>
</dbReference>
<dbReference type="SMART" id="SM00388">
    <property type="entry name" value="HisKA"/>
    <property type="match status" value="1"/>
</dbReference>
<feature type="modified residue" description="4-aspartylphosphate" evidence="14">
    <location>
        <position position="888"/>
    </location>
</feature>
<feature type="domain" description="HAMP" evidence="19">
    <location>
        <begin position="206"/>
        <end position="259"/>
    </location>
</feature>
<evidence type="ECO:0000256" key="16">
    <source>
        <dbReference type="SAM" id="Phobius"/>
    </source>
</evidence>
<dbReference type="SUPFAM" id="SSF55874">
    <property type="entry name" value="ATPase domain of HSP90 chaperone/DNA topoisomerase II/histidine kinase"/>
    <property type="match status" value="1"/>
</dbReference>
<dbReference type="Gene3D" id="1.10.287.130">
    <property type="match status" value="1"/>
</dbReference>
<comment type="subcellular location">
    <subcellularLocation>
        <location evidence="2">Cell membrane</location>
        <topology evidence="2">Multi-pass membrane protein</topology>
    </subcellularLocation>
</comment>
<dbReference type="InterPro" id="IPR011006">
    <property type="entry name" value="CheY-like_superfamily"/>
</dbReference>
<dbReference type="CDD" id="cd17546">
    <property type="entry name" value="REC_hyHK_CKI1_RcsC-like"/>
    <property type="match status" value="1"/>
</dbReference>
<keyword evidence="6 14" id="KW-0597">Phosphoprotein</keyword>
<evidence type="ECO:0000256" key="2">
    <source>
        <dbReference type="ARBA" id="ARBA00004651"/>
    </source>
</evidence>
<dbReference type="OrthoDB" id="9790669at2"/>
<dbReference type="Gene3D" id="6.10.340.10">
    <property type="match status" value="1"/>
</dbReference>
<organism evidence="20 21">
    <name type="scientific">Cohnella endophytica</name>
    <dbReference type="NCBI Taxonomy" id="2419778"/>
    <lineage>
        <taxon>Bacteria</taxon>
        <taxon>Bacillati</taxon>
        <taxon>Bacillota</taxon>
        <taxon>Bacilli</taxon>
        <taxon>Bacillales</taxon>
        <taxon>Paenibacillaceae</taxon>
        <taxon>Cohnella</taxon>
    </lineage>
</organism>
<feature type="domain" description="Response regulatory" evidence="18">
    <location>
        <begin position="839"/>
        <end position="952"/>
    </location>
</feature>
<evidence type="ECO:0000256" key="8">
    <source>
        <dbReference type="ARBA" id="ARBA00022741"/>
    </source>
</evidence>
<evidence type="ECO:0000259" key="18">
    <source>
        <dbReference type="PROSITE" id="PS50110"/>
    </source>
</evidence>
<evidence type="ECO:0000256" key="13">
    <source>
        <dbReference type="ARBA" id="ARBA00074306"/>
    </source>
</evidence>
<evidence type="ECO:0000256" key="5">
    <source>
        <dbReference type="ARBA" id="ARBA00022475"/>
    </source>
</evidence>
<dbReference type="InterPro" id="IPR024478">
    <property type="entry name" value="HlyB_4HB_MCP"/>
</dbReference>
<keyword evidence="9" id="KW-0418">Kinase</keyword>
<dbReference type="SMART" id="SM00448">
    <property type="entry name" value="REC"/>
    <property type="match status" value="3"/>
</dbReference>
<feature type="coiled-coil region" evidence="15">
    <location>
        <begin position="438"/>
        <end position="538"/>
    </location>
</feature>
<dbReference type="Pfam" id="PF02518">
    <property type="entry name" value="HATPase_c"/>
    <property type="match status" value="1"/>
</dbReference>
<evidence type="ECO:0000256" key="9">
    <source>
        <dbReference type="ARBA" id="ARBA00022777"/>
    </source>
</evidence>
<dbReference type="Gene3D" id="3.30.565.10">
    <property type="entry name" value="Histidine kinase-like ATPase, C-terminal domain"/>
    <property type="match status" value="1"/>
</dbReference>
<feature type="modified residue" description="4-aspartylphosphate" evidence="14">
    <location>
        <position position="1010"/>
    </location>
</feature>
<dbReference type="InterPro" id="IPR003018">
    <property type="entry name" value="GAF"/>
</dbReference>
<evidence type="ECO:0000313" key="21">
    <source>
        <dbReference type="Proteomes" id="UP000282076"/>
    </source>
</evidence>
<keyword evidence="10" id="KW-0067">ATP-binding</keyword>
<dbReference type="InterPro" id="IPR036097">
    <property type="entry name" value="HisK_dim/P_sf"/>
</dbReference>
<keyword evidence="16" id="KW-0812">Transmembrane</keyword>
<dbReference type="CDD" id="cd16922">
    <property type="entry name" value="HATPase_EvgS-ArcB-TorS-like"/>
    <property type="match status" value="1"/>
</dbReference>
<evidence type="ECO:0000256" key="10">
    <source>
        <dbReference type="ARBA" id="ARBA00022840"/>
    </source>
</evidence>
<dbReference type="InterPro" id="IPR004358">
    <property type="entry name" value="Sig_transdc_His_kin-like_C"/>
</dbReference>
<feature type="transmembrane region" description="Helical" evidence="16">
    <location>
        <begin position="6"/>
        <end position="26"/>
    </location>
</feature>
<dbReference type="PROSITE" id="PS50885">
    <property type="entry name" value="HAMP"/>
    <property type="match status" value="1"/>
</dbReference>
<evidence type="ECO:0000256" key="3">
    <source>
        <dbReference type="ARBA" id="ARBA00006402"/>
    </source>
</evidence>
<dbReference type="Pfam" id="PF13185">
    <property type="entry name" value="GAF_2"/>
    <property type="match status" value="1"/>
</dbReference>
<keyword evidence="5" id="KW-1003">Cell membrane</keyword>
<keyword evidence="15" id="KW-0175">Coiled coil</keyword>
<dbReference type="GO" id="GO:0000155">
    <property type="term" value="F:phosphorelay sensor kinase activity"/>
    <property type="evidence" value="ECO:0007669"/>
    <property type="project" value="InterPro"/>
</dbReference>
<protein>
    <recommendedName>
        <fullName evidence="13">Circadian input-output histidine kinase CikA</fullName>
        <ecNumber evidence="4">2.7.13.3</ecNumber>
    </recommendedName>
</protein>
<evidence type="ECO:0000259" key="17">
    <source>
        <dbReference type="PROSITE" id="PS50109"/>
    </source>
</evidence>
<evidence type="ECO:0000259" key="19">
    <source>
        <dbReference type="PROSITE" id="PS50885"/>
    </source>
</evidence>
<dbReference type="GO" id="GO:0005886">
    <property type="term" value="C:plasma membrane"/>
    <property type="evidence" value="ECO:0007669"/>
    <property type="project" value="UniProtKB-SubCell"/>
</dbReference>
<dbReference type="Proteomes" id="UP000282076">
    <property type="component" value="Unassembled WGS sequence"/>
</dbReference>
<comment type="caution">
    <text evidence="20">The sequence shown here is derived from an EMBL/GenBank/DDBJ whole genome shotgun (WGS) entry which is preliminary data.</text>
</comment>
<dbReference type="InterPro" id="IPR003594">
    <property type="entry name" value="HATPase_dom"/>
</dbReference>
<dbReference type="PANTHER" id="PTHR45339">
    <property type="entry name" value="HYBRID SIGNAL TRANSDUCTION HISTIDINE KINASE J"/>
    <property type="match status" value="1"/>
</dbReference>
<dbReference type="SUPFAM" id="SSF47384">
    <property type="entry name" value="Homodimeric domain of signal transducing histidine kinase"/>
    <property type="match status" value="1"/>
</dbReference>
<dbReference type="InterPro" id="IPR003661">
    <property type="entry name" value="HisK_dim/P_dom"/>
</dbReference>
<dbReference type="InterPro" id="IPR005467">
    <property type="entry name" value="His_kinase_dom"/>
</dbReference>
<keyword evidence="21" id="KW-1185">Reference proteome</keyword>
<evidence type="ECO:0000256" key="11">
    <source>
        <dbReference type="ARBA" id="ARBA00023012"/>
    </source>
</evidence>